<gene>
    <name evidence="2" type="ORF">GCM10010405_27860</name>
</gene>
<name>A0ABP5X7J8_9ACTN</name>
<dbReference type="PROSITE" id="PS51257">
    <property type="entry name" value="PROKAR_LIPOPROTEIN"/>
    <property type="match status" value="1"/>
</dbReference>
<evidence type="ECO:0000313" key="3">
    <source>
        <dbReference type="Proteomes" id="UP001501638"/>
    </source>
</evidence>
<protein>
    <submittedName>
        <fullName evidence="2">Lipoprotein</fullName>
    </submittedName>
</protein>
<feature type="chain" id="PRO_5046964977" evidence="1">
    <location>
        <begin position="23"/>
        <end position="240"/>
    </location>
</feature>
<dbReference type="Proteomes" id="UP001501638">
    <property type="component" value="Unassembled WGS sequence"/>
</dbReference>
<keyword evidence="1" id="KW-0732">Signal</keyword>
<organism evidence="2 3">
    <name type="scientific">Streptomyces macrosporus</name>
    <dbReference type="NCBI Taxonomy" id="44032"/>
    <lineage>
        <taxon>Bacteria</taxon>
        <taxon>Bacillati</taxon>
        <taxon>Actinomycetota</taxon>
        <taxon>Actinomycetes</taxon>
        <taxon>Kitasatosporales</taxon>
        <taxon>Streptomycetaceae</taxon>
        <taxon>Streptomyces</taxon>
    </lineage>
</organism>
<evidence type="ECO:0000313" key="2">
    <source>
        <dbReference type="EMBL" id="GAA2442762.1"/>
    </source>
</evidence>
<keyword evidence="3" id="KW-1185">Reference proteome</keyword>
<accession>A0ABP5X7J8</accession>
<evidence type="ECO:0000256" key="1">
    <source>
        <dbReference type="SAM" id="SignalP"/>
    </source>
</evidence>
<comment type="caution">
    <text evidence="2">The sequence shown here is derived from an EMBL/GenBank/DDBJ whole genome shotgun (WGS) entry which is preliminary data.</text>
</comment>
<reference evidence="3" key="1">
    <citation type="journal article" date="2019" name="Int. J. Syst. Evol. Microbiol.">
        <title>The Global Catalogue of Microorganisms (GCM) 10K type strain sequencing project: providing services to taxonomists for standard genome sequencing and annotation.</title>
        <authorList>
            <consortium name="The Broad Institute Genomics Platform"/>
            <consortium name="The Broad Institute Genome Sequencing Center for Infectious Disease"/>
            <person name="Wu L."/>
            <person name="Ma J."/>
        </authorList>
    </citation>
    <scope>NUCLEOTIDE SEQUENCE [LARGE SCALE GENOMIC DNA]</scope>
    <source>
        <strain evidence="3">JCM 6305</strain>
    </source>
</reference>
<keyword evidence="2" id="KW-0449">Lipoprotein</keyword>
<proteinExistence type="predicted"/>
<sequence length="240" mass="25780">MYAGKKMVLATLVCLGATGLTACGDDADDPFEGKSADTIAEEAMKATRDASSVRMKGTARPEGTSVKVDFHVDEQGDCRGTLSARGARADVVKSGRTTYVRGDEKFWSGTFGNHPDGRRIAEELRDRWVKSDTGDTGVRGMCDKREFLAALDGDASERAGMEKSGTTEVEGKEALALKRERPGGERLTLYVATEGEPYILKAVSQGGEAPSEVVLTDYDEKVHAEKPPADRIVDAESIGR</sequence>
<dbReference type="EMBL" id="BAAASZ010000020">
    <property type="protein sequence ID" value="GAA2442762.1"/>
    <property type="molecule type" value="Genomic_DNA"/>
</dbReference>
<dbReference type="Gene3D" id="2.50.20.20">
    <property type="match status" value="1"/>
</dbReference>
<feature type="signal peptide" evidence="1">
    <location>
        <begin position="1"/>
        <end position="22"/>
    </location>
</feature>